<feature type="region of interest" description="Disordered" evidence="1">
    <location>
        <begin position="176"/>
        <end position="198"/>
    </location>
</feature>
<gene>
    <name evidence="2" type="ORF">EJD97_003104</name>
</gene>
<name>A0A6N2ALC7_SOLCI</name>
<organism evidence="2">
    <name type="scientific">Solanum chilense</name>
    <name type="common">Tomato</name>
    <name type="synonym">Lycopersicon chilense</name>
    <dbReference type="NCBI Taxonomy" id="4083"/>
    <lineage>
        <taxon>Eukaryota</taxon>
        <taxon>Viridiplantae</taxon>
        <taxon>Streptophyta</taxon>
        <taxon>Embryophyta</taxon>
        <taxon>Tracheophyta</taxon>
        <taxon>Spermatophyta</taxon>
        <taxon>Magnoliopsida</taxon>
        <taxon>eudicotyledons</taxon>
        <taxon>Gunneridae</taxon>
        <taxon>Pentapetalae</taxon>
        <taxon>asterids</taxon>
        <taxon>lamiids</taxon>
        <taxon>Solanales</taxon>
        <taxon>Solanaceae</taxon>
        <taxon>Solanoideae</taxon>
        <taxon>Solaneae</taxon>
        <taxon>Solanum</taxon>
        <taxon>Solanum subgen. Lycopersicon</taxon>
    </lineage>
</organism>
<proteinExistence type="predicted"/>
<evidence type="ECO:0000256" key="1">
    <source>
        <dbReference type="SAM" id="MobiDB-lite"/>
    </source>
</evidence>
<evidence type="ECO:0000313" key="2">
    <source>
        <dbReference type="EMBL" id="TMW83065.1"/>
    </source>
</evidence>
<feature type="non-terminal residue" evidence="2">
    <location>
        <position position="1"/>
    </location>
</feature>
<feature type="compositionally biased region" description="Basic and acidic residues" evidence="1">
    <location>
        <begin position="32"/>
        <end position="60"/>
    </location>
</feature>
<comment type="caution">
    <text evidence="2">The sequence shown here is derived from an EMBL/GenBank/DDBJ whole genome shotgun (WGS) entry which is preliminary data.</text>
</comment>
<accession>A0A6N2ALC7</accession>
<dbReference type="EMBL" id="RXGB01014118">
    <property type="protein sequence ID" value="TMW83065.1"/>
    <property type="molecule type" value="Genomic_DNA"/>
</dbReference>
<dbReference type="AlphaFoldDB" id="A0A6N2ALC7"/>
<protein>
    <submittedName>
        <fullName evidence="2">Uncharacterized protein</fullName>
    </submittedName>
</protein>
<sequence>NNKLGKMRVLIKGNNNIDVEGTPRSKNKPSKQKRDAEKRRQNRQQDRDSEHEQGLREESCNRFVMVDDNHDLDIPPLQIQYMTPSTADQPYKQQQKSKVLPQSMVDEYVVSNSEDDMVGDDQSLDECDDNDETSEALIMTFSPYKDQTLEKEIQQVTKNQSLSPRSFQQDRFHFTKQDANTVTAGRPNTRLFSSKSSQ</sequence>
<reference evidence="2" key="1">
    <citation type="submission" date="2019-05" db="EMBL/GenBank/DDBJ databases">
        <title>The de novo reference genome and transcriptome assemblies of the wild tomato species Solanum chilense.</title>
        <authorList>
            <person name="Stam R."/>
            <person name="Nosenko T."/>
            <person name="Hoerger A.C."/>
            <person name="Stephan W."/>
            <person name="Seidel M.A."/>
            <person name="Kuhn J.M.M."/>
            <person name="Haberer G."/>
            <person name="Tellier A."/>
        </authorList>
    </citation>
    <scope>NUCLEOTIDE SEQUENCE</scope>
    <source>
        <tissue evidence="2">Mature leaves</tissue>
    </source>
</reference>
<feature type="region of interest" description="Disordered" evidence="1">
    <location>
        <begin position="1"/>
        <end position="60"/>
    </location>
</feature>